<dbReference type="EMBL" id="JARK01001351">
    <property type="protein sequence ID" value="EYC23318.1"/>
    <property type="molecule type" value="Genomic_DNA"/>
</dbReference>
<accession>A0A016V9A1</accession>
<protein>
    <submittedName>
        <fullName evidence="1">Uncharacterized protein</fullName>
    </submittedName>
</protein>
<evidence type="ECO:0000313" key="2">
    <source>
        <dbReference type="Proteomes" id="UP000024635"/>
    </source>
</evidence>
<name>A0A016V9A1_9BILA</name>
<organism evidence="1 2">
    <name type="scientific">Ancylostoma ceylanicum</name>
    <dbReference type="NCBI Taxonomy" id="53326"/>
    <lineage>
        <taxon>Eukaryota</taxon>
        <taxon>Metazoa</taxon>
        <taxon>Ecdysozoa</taxon>
        <taxon>Nematoda</taxon>
        <taxon>Chromadorea</taxon>
        <taxon>Rhabditida</taxon>
        <taxon>Rhabditina</taxon>
        <taxon>Rhabditomorpha</taxon>
        <taxon>Strongyloidea</taxon>
        <taxon>Ancylostomatidae</taxon>
        <taxon>Ancylostomatinae</taxon>
        <taxon>Ancylostoma</taxon>
    </lineage>
</organism>
<dbReference type="Proteomes" id="UP000024635">
    <property type="component" value="Unassembled WGS sequence"/>
</dbReference>
<sequence length="134" mass="14892">MCLKCRKIASKPDFRDGVCISLLEQIYVQRRVSPLIPSIGQAKTCSPDVVVVAGSQRRLEEIPPLLQEVGTLTIPKTGFSLLLRFLRYIIGISVTRRSRICCCRRASDGRFSALEAAPTEILMSEILIVLDALM</sequence>
<keyword evidence="2" id="KW-1185">Reference proteome</keyword>
<evidence type="ECO:0000313" key="1">
    <source>
        <dbReference type="EMBL" id="EYC23318.1"/>
    </source>
</evidence>
<comment type="caution">
    <text evidence="1">The sequence shown here is derived from an EMBL/GenBank/DDBJ whole genome shotgun (WGS) entry which is preliminary data.</text>
</comment>
<reference evidence="2" key="1">
    <citation type="journal article" date="2015" name="Nat. Genet.">
        <title>The genome and transcriptome of the zoonotic hookworm Ancylostoma ceylanicum identify infection-specific gene families.</title>
        <authorList>
            <person name="Schwarz E.M."/>
            <person name="Hu Y."/>
            <person name="Antoshechkin I."/>
            <person name="Miller M.M."/>
            <person name="Sternberg P.W."/>
            <person name="Aroian R.V."/>
        </authorList>
    </citation>
    <scope>NUCLEOTIDE SEQUENCE</scope>
    <source>
        <strain evidence="2">HY135</strain>
    </source>
</reference>
<gene>
    <name evidence="1" type="primary">Acey_s0015.g2586</name>
    <name evidence="1" type="ORF">Y032_0015g2586</name>
</gene>
<proteinExistence type="predicted"/>
<dbReference type="AlphaFoldDB" id="A0A016V9A1"/>